<accession>A0A314YME4</accession>
<dbReference type="Proteomes" id="UP000250321">
    <property type="component" value="Unassembled WGS sequence"/>
</dbReference>
<evidence type="ECO:0000313" key="2">
    <source>
        <dbReference type="Proteomes" id="UP000250321"/>
    </source>
</evidence>
<comment type="caution">
    <text evidence="1">The sequence shown here is derived from an EMBL/GenBank/DDBJ whole genome shotgun (WGS) entry which is preliminary data.</text>
</comment>
<name>A0A314YME4_PRUYE</name>
<dbReference type="EMBL" id="PJQY01000856">
    <property type="protein sequence ID" value="PQQ07450.1"/>
    <property type="molecule type" value="Genomic_DNA"/>
</dbReference>
<gene>
    <name evidence="1" type="ORF">Pyn_38462</name>
</gene>
<protein>
    <submittedName>
        <fullName evidence="1">Uncharacterized protein</fullName>
    </submittedName>
</protein>
<evidence type="ECO:0000313" key="1">
    <source>
        <dbReference type="EMBL" id="PQQ07450.1"/>
    </source>
</evidence>
<keyword evidence="2" id="KW-1185">Reference proteome</keyword>
<dbReference type="AlphaFoldDB" id="A0A314YME4"/>
<reference evidence="1 2" key="1">
    <citation type="submission" date="2018-02" db="EMBL/GenBank/DDBJ databases">
        <title>Draft genome of wild Prunus yedoensis var. nudiflora.</title>
        <authorList>
            <person name="Baek S."/>
            <person name="Kim J.-H."/>
            <person name="Choi K."/>
            <person name="Kim G.-B."/>
            <person name="Cho A."/>
            <person name="Jang H."/>
            <person name="Shin C.-H."/>
            <person name="Yu H.-J."/>
            <person name="Mun J.-H."/>
        </authorList>
    </citation>
    <scope>NUCLEOTIDE SEQUENCE [LARGE SCALE GENOMIC DNA]</scope>
    <source>
        <strain evidence="2">cv. Jeju island</strain>
        <tissue evidence="1">Leaf</tissue>
    </source>
</reference>
<organism evidence="1 2">
    <name type="scientific">Prunus yedoensis var. nudiflora</name>
    <dbReference type="NCBI Taxonomy" id="2094558"/>
    <lineage>
        <taxon>Eukaryota</taxon>
        <taxon>Viridiplantae</taxon>
        <taxon>Streptophyta</taxon>
        <taxon>Embryophyta</taxon>
        <taxon>Tracheophyta</taxon>
        <taxon>Spermatophyta</taxon>
        <taxon>Magnoliopsida</taxon>
        <taxon>eudicotyledons</taxon>
        <taxon>Gunneridae</taxon>
        <taxon>Pentapetalae</taxon>
        <taxon>rosids</taxon>
        <taxon>fabids</taxon>
        <taxon>Rosales</taxon>
        <taxon>Rosaceae</taxon>
        <taxon>Amygdaloideae</taxon>
        <taxon>Amygdaleae</taxon>
        <taxon>Prunus</taxon>
    </lineage>
</organism>
<sequence length="81" mass="9329">MPNCPFFLYYEITSLTRCICETPCCHGFGMVGMRPKDAMDQLHLATRKFLPPMVQSCVPLFGNFIDWHCNKPSSPLVQRFN</sequence>
<proteinExistence type="predicted"/>